<dbReference type="GO" id="GO:0004140">
    <property type="term" value="F:dephospho-CoA kinase activity"/>
    <property type="evidence" value="ECO:0007669"/>
    <property type="project" value="InterPro"/>
</dbReference>
<keyword evidence="6" id="KW-1185">Reference proteome</keyword>
<dbReference type="AlphaFoldDB" id="A0A8K0TC85"/>
<dbReference type="GO" id="GO:0015937">
    <property type="term" value="P:coenzyme A biosynthetic process"/>
    <property type="evidence" value="ECO:0007669"/>
    <property type="project" value="InterPro"/>
</dbReference>
<keyword evidence="2" id="KW-0067">ATP-binding</keyword>
<dbReference type="FunFam" id="3.40.50.300:FF:001227">
    <property type="entry name" value="Dephospho-CoA kinase CAB5"/>
    <property type="match status" value="1"/>
</dbReference>
<dbReference type="Pfam" id="PF01121">
    <property type="entry name" value="CoaE"/>
    <property type="match status" value="1"/>
</dbReference>
<keyword evidence="4" id="KW-0812">Transmembrane</keyword>
<keyword evidence="4" id="KW-1133">Transmembrane helix</keyword>
<dbReference type="EMBL" id="JAGPXD010000006">
    <property type="protein sequence ID" value="KAH7349844.1"/>
    <property type="molecule type" value="Genomic_DNA"/>
</dbReference>
<sequence length="274" mass="30262">MLLIGLTGSIATGKSSVSSLLSKPPHNLPIVDADVLARKVVEPGTAGYKAIVDHFLPTTPDLLVPASDSMPEDGPDGQGRPLDRPALGRRVFGTTPDRAADRARLNSIVHPAVRTEMYRAIFNHHLRGHWAVVLDVPLLFEAGLDRICGVVMVVGVHDPEVQMARLRARDPHLSEEDARNRVASQGDVREKARRCEARGEGRGVVVWNDGTKEELEKGLEEVMGRIRAGSPTWWNWALLGVPPLALAVGLWQFWENTRINAKWKADEVERRARL</sequence>
<keyword evidence="4" id="KW-0472">Membrane</keyword>
<dbReference type="InterPro" id="IPR001977">
    <property type="entry name" value="Depp_CoAkinase"/>
</dbReference>
<dbReference type="Gene3D" id="3.40.50.300">
    <property type="entry name" value="P-loop containing nucleotide triphosphate hydrolases"/>
    <property type="match status" value="1"/>
</dbReference>
<proteinExistence type="inferred from homology"/>
<keyword evidence="5" id="KW-0418">Kinase</keyword>
<evidence type="ECO:0000313" key="6">
    <source>
        <dbReference type="Proteomes" id="UP000813385"/>
    </source>
</evidence>
<dbReference type="PROSITE" id="PS51219">
    <property type="entry name" value="DPCK"/>
    <property type="match status" value="1"/>
</dbReference>
<reference evidence="5" key="1">
    <citation type="journal article" date="2021" name="Nat. Commun.">
        <title>Genetic determinants of endophytism in the Arabidopsis root mycobiome.</title>
        <authorList>
            <person name="Mesny F."/>
            <person name="Miyauchi S."/>
            <person name="Thiergart T."/>
            <person name="Pickel B."/>
            <person name="Atanasova L."/>
            <person name="Karlsson M."/>
            <person name="Huettel B."/>
            <person name="Barry K.W."/>
            <person name="Haridas S."/>
            <person name="Chen C."/>
            <person name="Bauer D."/>
            <person name="Andreopoulos W."/>
            <person name="Pangilinan J."/>
            <person name="LaButti K."/>
            <person name="Riley R."/>
            <person name="Lipzen A."/>
            <person name="Clum A."/>
            <person name="Drula E."/>
            <person name="Henrissat B."/>
            <person name="Kohler A."/>
            <person name="Grigoriev I.V."/>
            <person name="Martin F.M."/>
            <person name="Hacquard S."/>
        </authorList>
    </citation>
    <scope>NUCLEOTIDE SEQUENCE</scope>
    <source>
        <strain evidence="5">MPI-CAGE-AT-0016</strain>
    </source>
</reference>
<feature type="region of interest" description="Disordered" evidence="3">
    <location>
        <begin position="63"/>
        <end position="88"/>
    </location>
</feature>
<dbReference type="PANTHER" id="PTHR10695:SF46">
    <property type="entry name" value="BIFUNCTIONAL COENZYME A SYNTHASE-RELATED"/>
    <property type="match status" value="1"/>
</dbReference>
<dbReference type="GO" id="GO:0005524">
    <property type="term" value="F:ATP binding"/>
    <property type="evidence" value="ECO:0007669"/>
    <property type="project" value="UniProtKB-KW"/>
</dbReference>
<dbReference type="InterPro" id="IPR027417">
    <property type="entry name" value="P-loop_NTPase"/>
</dbReference>
<dbReference type="NCBIfam" id="TIGR00152">
    <property type="entry name" value="dephospho-CoA kinase"/>
    <property type="match status" value="1"/>
</dbReference>
<accession>A0A8K0TC85</accession>
<evidence type="ECO:0000313" key="5">
    <source>
        <dbReference type="EMBL" id="KAH7349844.1"/>
    </source>
</evidence>
<dbReference type="PANTHER" id="PTHR10695">
    <property type="entry name" value="DEPHOSPHO-COA KINASE-RELATED"/>
    <property type="match status" value="1"/>
</dbReference>
<evidence type="ECO:0000256" key="3">
    <source>
        <dbReference type="SAM" id="MobiDB-lite"/>
    </source>
</evidence>
<organism evidence="5 6">
    <name type="scientific">Plectosphaerella cucumerina</name>
    <dbReference type="NCBI Taxonomy" id="40658"/>
    <lineage>
        <taxon>Eukaryota</taxon>
        <taxon>Fungi</taxon>
        <taxon>Dikarya</taxon>
        <taxon>Ascomycota</taxon>
        <taxon>Pezizomycotina</taxon>
        <taxon>Sordariomycetes</taxon>
        <taxon>Hypocreomycetidae</taxon>
        <taxon>Glomerellales</taxon>
        <taxon>Plectosphaerellaceae</taxon>
        <taxon>Plectosphaerella</taxon>
    </lineage>
</organism>
<evidence type="ECO:0000256" key="4">
    <source>
        <dbReference type="SAM" id="Phobius"/>
    </source>
</evidence>
<dbReference type="OrthoDB" id="247245at2759"/>
<dbReference type="CDD" id="cd02022">
    <property type="entry name" value="DPCK"/>
    <property type="match status" value="1"/>
</dbReference>
<evidence type="ECO:0000256" key="2">
    <source>
        <dbReference type="ARBA" id="ARBA00022840"/>
    </source>
</evidence>
<dbReference type="SUPFAM" id="SSF52540">
    <property type="entry name" value="P-loop containing nucleoside triphosphate hydrolases"/>
    <property type="match status" value="1"/>
</dbReference>
<keyword evidence="5" id="KW-0808">Transferase</keyword>
<dbReference type="Proteomes" id="UP000813385">
    <property type="component" value="Unassembled WGS sequence"/>
</dbReference>
<name>A0A8K0TC85_9PEZI</name>
<feature type="transmembrane region" description="Helical" evidence="4">
    <location>
        <begin position="233"/>
        <end position="254"/>
    </location>
</feature>
<evidence type="ECO:0000256" key="1">
    <source>
        <dbReference type="ARBA" id="ARBA00022741"/>
    </source>
</evidence>
<protein>
    <submittedName>
        <fullName evidence="5">Dephospho-CoA kinase</fullName>
    </submittedName>
</protein>
<comment type="caution">
    <text evidence="5">The sequence shown here is derived from an EMBL/GenBank/DDBJ whole genome shotgun (WGS) entry which is preliminary data.</text>
</comment>
<keyword evidence="1" id="KW-0547">Nucleotide-binding</keyword>
<gene>
    <name evidence="5" type="ORF">B0T11DRAFT_289995</name>
</gene>
<dbReference type="HAMAP" id="MF_00376">
    <property type="entry name" value="Dephospho_CoA_kinase"/>
    <property type="match status" value="1"/>
</dbReference>